<dbReference type="InterPro" id="IPR057666">
    <property type="entry name" value="DrpA_SLOG"/>
</dbReference>
<dbReference type="InterPro" id="IPR003488">
    <property type="entry name" value="DprA"/>
</dbReference>
<dbReference type="PANTHER" id="PTHR43022">
    <property type="entry name" value="PROTEIN SMF"/>
    <property type="match status" value="1"/>
</dbReference>
<dbReference type="Pfam" id="PF02481">
    <property type="entry name" value="DNA_processg_A"/>
    <property type="match status" value="1"/>
</dbReference>
<evidence type="ECO:0000256" key="1">
    <source>
        <dbReference type="ARBA" id="ARBA00006525"/>
    </source>
</evidence>
<reference evidence="3" key="1">
    <citation type="submission" date="2021-10" db="EMBL/GenBank/DDBJ databases">
        <title>Anaerobic single-cell dispensing facilitates the cultivation of human gut bacteria.</title>
        <authorList>
            <person name="Afrizal A."/>
        </authorList>
    </citation>
    <scope>NUCLEOTIDE SEQUENCE</scope>
    <source>
        <strain evidence="3">CLA-AA-H274</strain>
    </source>
</reference>
<dbReference type="EMBL" id="JAJEPU010000009">
    <property type="protein sequence ID" value="MCC2164148.1"/>
    <property type="molecule type" value="Genomic_DNA"/>
</dbReference>
<dbReference type="Proteomes" id="UP001198962">
    <property type="component" value="Unassembled WGS sequence"/>
</dbReference>
<sequence length="413" mass="46647">MNGVEVLADQLFFSKEAAEFLGITVQRLNKLVKEGKIKPLKKNASGTIFHIDELERRKKELKIFSEVERKVGSGMFVFDTGTKCEALNFATLMNVLCMTEHKLEPLFDSFGKTHQLDIPMDMENMAEEYAEFFSVDRKVLLKEYEKAKMAFFTLRETDEIIKRGSRDYPPLLAKTEQAPRFLYIRGKKSLLYETRTVALVGSRQASENSKENTIRLARSLGQNGITVVSGLAKGIDVNAHLAALKSNYNTIAVIGTNLNQYYPSENRWVQQQIEEKGLVVSQFSPANMTERWFFPLRNGTMSGLSLATVIMEAGETSGALKQADFALKQGRKVLIPESALKMKTISWPAKYVERGALPVKTPMDVLRILAESNIFQADLEAEQLILDDFWNSQPEQEDATTWNSWSESITIEG</sequence>
<dbReference type="RefSeq" id="WP_308450868.1">
    <property type="nucleotide sequence ID" value="NZ_JAJEPU010000009.1"/>
</dbReference>
<keyword evidence="4" id="KW-1185">Reference proteome</keyword>
<evidence type="ECO:0000259" key="2">
    <source>
        <dbReference type="Pfam" id="PF02481"/>
    </source>
</evidence>
<dbReference type="PANTHER" id="PTHR43022:SF1">
    <property type="entry name" value="PROTEIN SMF"/>
    <property type="match status" value="1"/>
</dbReference>
<comment type="caution">
    <text evidence="3">The sequence shown here is derived from an EMBL/GenBank/DDBJ whole genome shotgun (WGS) entry which is preliminary data.</text>
</comment>
<evidence type="ECO:0000313" key="3">
    <source>
        <dbReference type="EMBL" id="MCC2164148.1"/>
    </source>
</evidence>
<evidence type="ECO:0000313" key="4">
    <source>
        <dbReference type="Proteomes" id="UP001198962"/>
    </source>
</evidence>
<name>A0AAE3DKK5_9FIRM</name>
<dbReference type="SUPFAM" id="SSF102405">
    <property type="entry name" value="MCP/YpsA-like"/>
    <property type="match status" value="1"/>
</dbReference>
<feature type="domain" description="Smf/DprA SLOG" evidence="2">
    <location>
        <begin position="160"/>
        <end position="367"/>
    </location>
</feature>
<dbReference type="Gene3D" id="3.40.50.450">
    <property type="match status" value="1"/>
</dbReference>
<gene>
    <name evidence="3" type="ORF">LKD32_04475</name>
</gene>
<proteinExistence type="inferred from homology"/>
<accession>A0AAE3DKK5</accession>
<dbReference type="GO" id="GO:0009294">
    <property type="term" value="P:DNA-mediated transformation"/>
    <property type="evidence" value="ECO:0007669"/>
    <property type="project" value="InterPro"/>
</dbReference>
<protein>
    <submittedName>
        <fullName evidence="3">DNA-protecting protein DprA</fullName>
    </submittedName>
</protein>
<organism evidence="3 4">
    <name type="scientific">Brotaphodocola catenula</name>
    <dbReference type="NCBI Taxonomy" id="2885361"/>
    <lineage>
        <taxon>Bacteria</taxon>
        <taxon>Bacillati</taxon>
        <taxon>Bacillota</taxon>
        <taxon>Clostridia</taxon>
        <taxon>Lachnospirales</taxon>
        <taxon>Lachnospiraceae</taxon>
        <taxon>Brotaphodocola</taxon>
    </lineage>
</organism>
<comment type="similarity">
    <text evidence="1">Belongs to the DprA/Smf family.</text>
</comment>
<dbReference type="AlphaFoldDB" id="A0AAE3DKK5"/>